<evidence type="ECO:0000313" key="2">
    <source>
        <dbReference type="Proteomes" id="UP000053593"/>
    </source>
</evidence>
<dbReference type="OrthoDB" id="298939at2759"/>
<dbReference type="AlphaFoldDB" id="A0A0D0AQE3"/>
<sequence>MANPALRAESMNVVTHHPKVKVTLTLAEPYFIVGGYITEKMEMECKADKGLGIGNMMIQLFAIQGNLPPETTPPAQPSVIYLLHCTDLRFWSICLDFQVDTLASSI</sequence>
<proteinExistence type="predicted"/>
<accession>A0A0D0AQE3</accession>
<dbReference type="EMBL" id="KN834842">
    <property type="protein sequence ID" value="KIK52500.1"/>
    <property type="molecule type" value="Genomic_DNA"/>
</dbReference>
<reference evidence="1 2" key="1">
    <citation type="submission" date="2014-04" db="EMBL/GenBank/DDBJ databases">
        <title>Evolutionary Origins and Diversification of the Mycorrhizal Mutualists.</title>
        <authorList>
            <consortium name="DOE Joint Genome Institute"/>
            <consortium name="Mycorrhizal Genomics Consortium"/>
            <person name="Kohler A."/>
            <person name="Kuo A."/>
            <person name="Nagy L.G."/>
            <person name="Floudas D."/>
            <person name="Copeland A."/>
            <person name="Barry K.W."/>
            <person name="Cichocki N."/>
            <person name="Veneault-Fourrey C."/>
            <person name="LaButti K."/>
            <person name="Lindquist E.A."/>
            <person name="Lipzen A."/>
            <person name="Lundell T."/>
            <person name="Morin E."/>
            <person name="Murat C."/>
            <person name="Riley R."/>
            <person name="Ohm R."/>
            <person name="Sun H."/>
            <person name="Tunlid A."/>
            <person name="Henrissat B."/>
            <person name="Grigoriev I.V."/>
            <person name="Hibbett D.S."/>
            <person name="Martin F."/>
        </authorList>
    </citation>
    <scope>NUCLEOTIDE SEQUENCE [LARGE SCALE GENOMIC DNA]</scope>
    <source>
        <strain evidence="1 2">FD-317 M1</strain>
    </source>
</reference>
<dbReference type="HOGENOM" id="CLU_2223575_0_0_1"/>
<gene>
    <name evidence="1" type="ORF">GYMLUDRAFT_251206</name>
</gene>
<name>A0A0D0AQE3_9AGAR</name>
<organism evidence="1 2">
    <name type="scientific">Collybiopsis luxurians FD-317 M1</name>
    <dbReference type="NCBI Taxonomy" id="944289"/>
    <lineage>
        <taxon>Eukaryota</taxon>
        <taxon>Fungi</taxon>
        <taxon>Dikarya</taxon>
        <taxon>Basidiomycota</taxon>
        <taxon>Agaricomycotina</taxon>
        <taxon>Agaricomycetes</taxon>
        <taxon>Agaricomycetidae</taxon>
        <taxon>Agaricales</taxon>
        <taxon>Marasmiineae</taxon>
        <taxon>Omphalotaceae</taxon>
        <taxon>Collybiopsis</taxon>
        <taxon>Collybiopsis luxurians</taxon>
    </lineage>
</organism>
<evidence type="ECO:0000313" key="1">
    <source>
        <dbReference type="EMBL" id="KIK52500.1"/>
    </source>
</evidence>
<dbReference type="Proteomes" id="UP000053593">
    <property type="component" value="Unassembled WGS sequence"/>
</dbReference>
<protein>
    <submittedName>
        <fullName evidence="1">Uncharacterized protein</fullName>
    </submittedName>
</protein>
<keyword evidence="2" id="KW-1185">Reference proteome</keyword>